<dbReference type="PANTHER" id="PTHR42957:SF1">
    <property type="entry name" value="HELICASE MJ1565-RELATED"/>
    <property type="match status" value="1"/>
</dbReference>
<dbReference type="InterPro" id="IPR027417">
    <property type="entry name" value="P-loop_NTPase"/>
</dbReference>
<dbReference type="SUPFAM" id="SSF52540">
    <property type="entry name" value="P-loop containing nucleoside triphosphate hydrolases"/>
    <property type="match status" value="1"/>
</dbReference>
<dbReference type="Gene3D" id="3.40.50.300">
    <property type="entry name" value="P-loop containing nucleotide triphosphate hydrolases"/>
    <property type="match status" value="1"/>
</dbReference>
<dbReference type="RefSeq" id="WP_112115939.1">
    <property type="nucleotide sequence ID" value="NZ_PRKZ01000007.1"/>
</dbReference>
<gene>
    <name evidence="1" type="ORF">C4N25_09915</name>
</gene>
<protein>
    <submittedName>
        <fullName evidence="1">Uncharacterized protein</fullName>
    </submittedName>
</protein>
<evidence type="ECO:0000313" key="2">
    <source>
        <dbReference type="Proteomes" id="UP000251634"/>
    </source>
</evidence>
<dbReference type="Proteomes" id="UP000251634">
    <property type="component" value="Unassembled WGS sequence"/>
</dbReference>
<evidence type="ECO:0000313" key="1">
    <source>
        <dbReference type="EMBL" id="RAW48831.1"/>
    </source>
</evidence>
<accession>A0A329TGF4</accession>
<organism evidence="1 2">
    <name type="scientific">Faecalibacterium prausnitzii</name>
    <dbReference type="NCBI Taxonomy" id="853"/>
    <lineage>
        <taxon>Bacteria</taxon>
        <taxon>Bacillati</taxon>
        <taxon>Bacillota</taxon>
        <taxon>Clostridia</taxon>
        <taxon>Eubacteriales</taxon>
        <taxon>Oscillospiraceae</taxon>
        <taxon>Faecalibacterium</taxon>
    </lineage>
</organism>
<proteinExistence type="predicted"/>
<dbReference type="EMBL" id="PRKZ01000007">
    <property type="protein sequence ID" value="RAW48831.1"/>
    <property type="molecule type" value="Genomic_DNA"/>
</dbReference>
<name>A0A329TGF4_9FIRM</name>
<dbReference type="InterPro" id="IPR008571">
    <property type="entry name" value="HerA-like"/>
</dbReference>
<dbReference type="AlphaFoldDB" id="A0A329TGF4"/>
<comment type="caution">
    <text evidence="1">The sequence shown here is derived from an EMBL/GenBank/DDBJ whole genome shotgun (WGS) entry which is preliminary data.</text>
</comment>
<sequence length="368" mass="40368">MISRPEIQAFLGTYQEGAEKFPVHLQLHPGVDPSSIFLTGSSGSGKSTAGQCMAIQFAKQRIPVLALDLGHTLSPDHICPPLSSEFEALAIRHDLYAESVATDILNPKLCGSNTESPYDTAYGLCQIIGQNNRFGPAQIASLTAEVKTIVECREICPHIFPSILEALKSSTSANVRMLGNRLEPLLQHDVFERRQNGSSSLPISPHIHIFDVSSYPDTIRTTLAELLLYDWFCSARALQIPIVIMVDEVQNLRLGRGTILNRIITEGRKFSIGSMLISQSLKCFAPDEQLALSQTGTKLFFKPPLTEIRACSEMLAEPVRRSGTVELLKKLKVGQCLLLSDFTYIGDSLQPSSDCIQVSISLPTSIIK</sequence>
<dbReference type="PANTHER" id="PTHR42957">
    <property type="entry name" value="HELICASE MJ1565-RELATED"/>
    <property type="match status" value="1"/>
</dbReference>
<reference evidence="1 2" key="1">
    <citation type="submission" date="2018-02" db="EMBL/GenBank/DDBJ databases">
        <title>Complete genome sequencing of Faecalibacterium prausnitzii strains isolated from the human gut.</title>
        <authorList>
            <person name="Fitzgerald B.C."/>
            <person name="Shkoporov A.N."/>
            <person name="Ross P.R."/>
            <person name="Hill C."/>
        </authorList>
    </citation>
    <scope>NUCLEOTIDE SEQUENCE [LARGE SCALE GENOMIC DNA]</scope>
    <source>
        <strain evidence="1 2">APC942/8-14-2</strain>
    </source>
</reference>